<name>A0A2A9PMY3_OPHUN</name>
<dbReference type="GO" id="GO:0006888">
    <property type="term" value="P:endoplasmic reticulum to Golgi vesicle-mediated transport"/>
    <property type="evidence" value="ECO:0007669"/>
    <property type="project" value="TreeGrafter"/>
</dbReference>
<dbReference type="Gene3D" id="1.10.8.1310">
    <property type="match status" value="1"/>
</dbReference>
<dbReference type="PANTHER" id="PTHR20913">
    <property type="entry name" value="TBC1 DOMAIN FAMILY MEMBER 20/GTPASE"/>
    <property type="match status" value="1"/>
</dbReference>
<dbReference type="InterPro" id="IPR045913">
    <property type="entry name" value="TBC20/Gyp8-like"/>
</dbReference>
<dbReference type="PANTHER" id="PTHR20913:SF7">
    <property type="entry name" value="RE60063P"/>
    <property type="match status" value="1"/>
</dbReference>
<reference evidence="3 4" key="2">
    <citation type="journal article" date="2017" name="Sci. Rep.">
        <title>Ant-infecting Ophiocordyceps genomes reveal a high diversity of potential behavioral manipulation genes and a possible major role for enterotoxins.</title>
        <authorList>
            <person name="de Bekker C."/>
            <person name="Ohm R.A."/>
            <person name="Evans H.C."/>
            <person name="Brachmann A."/>
            <person name="Hughes D.P."/>
        </authorList>
    </citation>
    <scope>NUCLEOTIDE SEQUENCE [LARGE SCALE GENOMIC DNA]</scope>
    <source>
        <strain evidence="3 4">SC16a</strain>
    </source>
</reference>
<dbReference type="Pfam" id="PF00566">
    <property type="entry name" value="RabGAP-TBC"/>
    <property type="match status" value="1"/>
</dbReference>
<dbReference type="STRING" id="268505.A0A2A9PMY3"/>
<evidence type="ECO:0000313" key="4">
    <source>
        <dbReference type="Proteomes" id="UP000037136"/>
    </source>
</evidence>
<evidence type="ECO:0000313" key="3">
    <source>
        <dbReference type="EMBL" id="PFH62719.1"/>
    </source>
</evidence>
<keyword evidence="1" id="KW-0343">GTPase activation</keyword>
<keyword evidence="4" id="KW-1185">Reference proteome</keyword>
<proteinExistence type="predicted"/>
<dbReference type="PROSITE" id="PS50086">
    <property type="entry name" value="TBC_RABGAP"/>
    <property type="match status" value="1"/>
</dbReference>
<dbReference type="SUPFAM" id="SSF47923">
    <property type="entry name" value="Ypt/Rab-GAP domain of gyp1p"/>
    <property type="match status" value="2"/>
</dbReference>
<sequence>MATDSGKEPLEAPSSQHVLSVDALRVQEKTREILDACRWRDVSALASLAESWRGLLDDELRRAAWPILLGLPSPGPEHGVGGRSGPTPADEAPRYDWKTLPCHRDEHQVQLDVNRSFIYYPNDQSEAELAQRKAELSSVIIEVLRRHPYLCYFQGFHDICQVFMLVLGPARPAEVVARLSVLRIRDFMLPCLGPTTTQLRLLPDIIAKADPEMRRHIAFIEPFYALAGTLTMYAHNIEDYHDIARLFDVFLAREPVFSIYVFAQILMDRRDEILGVDESDMLQVILAKVPTRMNLDDLISKTVIIFDRYPPHSLPSWRSVSDASVLKTVRGVNALADQTLDQGYVYFRQQVKEMWWSDVIDSAKLTIRRHRRPIGAVGMAVGVAAAAFYMRRNPSALQRILSSLQT</sequence>
<dbReference type="SMART" id="SM00164">
    <property type="entry name" value="TBC"/>
    <property type="match status" value="1"/>
</dbReference>
<gene>
    <name evidence="3" type="ORF">XA68_12397</name>
</gene>
<dbReference type="Gene3D" id="1.10.472.80">
    <property type="entry name" value="Ypt/Rab-GAP domain of gyp1p, domain 3"/>
    <property type="match status" value="1"/>
</dbReference>
<feature type="domain" description="Rab-GAP TBC" evidence="2">
    <location>
        <begin position="55"/>
        <end position="254"/>
    </location>
</feature>
<dbReference type="EMBL" id="LAZP02000020">
    <property type="protein sequence ID" value="PFH62719.1"/>
    <property type="molecule type" value="Genomic_DNA"/>
</dbReference>
<dbReference type="GO" id="GO:0005789">
    <property type="term" value="C:endoplasmic reticulum membrane"/>
    <property type="evidence" value="ECO:0007669"/>
    <property type="project" value="TreeGrafter"/>
</dbReference>
<evidence type="ECO:0000259" key="2">
    <source>
        <dbReference type="PROSITE" id="PS50086"/>
    </source>
</evidence>
<protein>
    <recommendedName>
        <fullName evidence="2">Rab-GAP TBC domain-containing protein</fullName>
    </recommendedName>
</protein>
<evidence type="ECO:0000256" key="1">
    <source>
        <dbReference type="ARBA" id="ARBA00022468"/>
    </source>
</evidence>
<organism evidence="3 4">
    <name type="scientific">Ophiocordyceps unilateralis</name>
    <name type="common">Zombie-ant fungus</name>
    <name type="synonym">Torrubia unilateralis</name>
    <dbReference type="NCBI Taxonomy" id="268505"/>
    <lineage>
        <taxon>Eukaryota</taxon>
        <taxon>Fungi</taxon>
        <taxon>Dikarya</taxon>
        <taxon>Ascomycota</taxon>
        <taxon>Pezizomycotina</taxon>
        <taxon>Sordariomycetes</taxon>
        <taxon>Hypocreomycetidae</taxon>
        <taxon>Hypocreales</taxon>
        <taxon>Ophiocordycipitaceae</taxon>
        <taxon>Ophiocordyceps</taxon>
    </lineage>
</organism>
<dbReference type="Proteomes" id="UP000037136">
    <property type="component" value="Unassembled WGS sequence"/>
</dbReference>
<dbReference type="GO" id="GO:0005096">
    <property type="term" value="F:GTPase activator activity"/>
    <property type="evidence" value="ECO:0007669"/>
    <property type="project" value="UniProtKB-KW"/>
</dbReference>
<reference evidence="3 4" key="1">
    <citation type="journal article" date="2015" name="BMC Genomics">
        <title>Gene expression during zombie ant biting behavior reflects the complexity underlying fungal parasitic behavioral manipulation.</title>
        <authorList>
            <person name="de Bekker C."/>
            <person name="Ohm R.A."/>
            <person name="Loreto R.G."/>
            <person name="Sebastian A."/>
            <person name="Albert I."/>
            <person name="Merrow M."/>
            <person name="Brachmann A."/>
            <person name="Hughes D.P."/>
        </authorList>
    </citation>
    <scope>NUCLEOTIDE SEQUENCE [LARGE SCALE GENOMIC DNA]</scope>
    <source>
        <strain evidence="3 4">SC16a</strain>
    </source>
</reference>
<accession>A0A2A9PMY3</accession>
<dbReference type="OrthoDB" id="206700at2759"/>
<dbReference type="AlphaFoldDB" id="A0A2A9PMY3"/>
<comment type="caution">
    <text evidence="3">The sequence shown here is derived from an EMBL/GenBank/DDBJ whole genome shotgun (WGS) entry which is preliminary data.</text>
</comment>
<dbReference type="InterPro" id="IPR000195">
    <property type="entry name" value="Rab-GAP-TBC_dom"/>
</dbReference>
<dbReference type="InterPro" id="IPR035969">
    <property type="entry name" value="Rab-GAP_TBC_sf"/>
</dbReference>